<proteinExistence type="predicted"/>
<organism evidence="1 2">
    <name type="scientific">Sphagnurus paluster</name>
    <dbReference type="NCBI Taxonomy" id="117069"/>
    <lineage>
        <taxon>Eukaryota</taxon>
        <taxon>Fungi</taxon>
        <taxon>Dikarya</taxon>
        <taxon>Basidiomycota</taxon>
        <taxon>Agaricomycotina</taxon>
        <taxon>Agaricomycetes</taxon>
        <taxon>Agaricomycetidae</taxon>
        <taxon>Agaricales</taxon>
        <taxon>Tricholomatineae</taxon>
        <taxon>Lyophyllaceae</taxon>
        <taxon>Sphagnurus</taxon>
    </lineage>
</organism>
<reference evidence="1" key="2">
    <citation type="submission" date="2021-10" db="EMBL/GenBank/DDBJ databases">
        <title>Phylogenomics reveals ancestral predisposition of the termite-cultivated fungus Termitomyces towards a domesticated lifestyle.</title>
        <authorList>
            <person name="Auxier B."/>
            <person name="Grum-Grzhimaylo A."/>
            <person name="Cardenas M.E."/>
            <person name="Lodge J.D."/>
            <person name="Laessoe T."/>
            <person name="Pedersen O."/>
            <person name="Smith M.E."/>
            <person name="Kuyper T.W."/>
            <person name="Franco-Molano E.A."/>
            <person name="Baroni T.J."/>
            <person name="Aanen D.K."/>
        </authorList>
    </citation>
    <scope>NUCLEOTIDE SEQUENCE</scope>
    <source>
        <strain evidence="1">D49</strain>
    </source>
</reference>
<dbReference type="EMBL" id="JABCKI010000236">
    <property type="protein sequence ID" value="KAG5651489.1"/>
    <property type="molecule type" value="Genomic_DNA"/>
</dbReference>
<dbReference type="Proteomes" id="UP000717328">
    <property type="component" value="Unassembled WGS sequence"/>
</dbReference>
<dbReference type="SUPFAM" id="SSF56801">
    <property type="entry name" value="Acetyl-CoA synthetase-like"/>
    <property type="match status" value="1"/>
</dbReference>
<reference evidence="1" key="1">
    <citation type="submission" date="2021-02" db="EMBL/GenBank/DDBJ databases">
        <authorList>
            <person name="Nieuwenhuis M."/>
            <person name="Van De Peppel L.J.J."/>
        </authorList>
    </citation>
    <scope>NUCLEOTIDE SEQUENCE</scope>
    <source>
        <strain evidence="1">D49</strain>
    </source>
</reference>
<sequence length="188" mass="21062">MLKRHAWHAQRTLSETEAILTAPGSLHELETRLIDGRLQRVYKRMWPSLRALWLWSATQYGGGDLVYAVFEGQRMSYKRAFERSLRAAGVYRDVYGVRKERAELLEGSVDKLKADAGRTGILVLHAHEGKGTWSGMQSWDAALDAYRGDTRAIETGKGIDIELEDDATILFTSGALTRPVISSVLLRG</sequence>
<dbReference type="AlphaFoldDB" id="A0A9P7GIX2"/>
<dbReference type="OrthoDB" id="10253115at2759"/>
<gene>
    <name evidence="1" type="ORF">H0H81_008489</name>
</gene>
<evidence type="ECO:0000313" key="1">
    <source>
        <dbReference type="EMBL" id="KAG5651489.1"/>
    </source>
</evidence>
<name>A0A9P7GIX2_9AGAR</name>
<evidence type="ECO:0000313" key="2">
    <source>
        <dbReference type="Proteomes" id="UP000717328"/>
    </source>
</evidence>
<accession>A0A9P7GIX2</accession>
<comment type="caution">
    <text evidence="1">The sequence shown here is derived from an EMBL/GenBank/DDBJ whole genome shotgun (WGS) entry which is preliminary data.</text>
</comment>
<protein>
    <submittedName>
        <fullName evidence="1">Uncharacterized protein</fullName>
    </submittedName>
</protein>
<keyword evidence="2" id="KW-1185">Reference proteome</keyword>